<dbReference type="Proteomes" id="UP001597451">
    <property type="component" value="Unassembled WGS sequence"/>
</dbReference>
<keyword evidence="1" id="KW-0282">Flagellum</keyword>
<protein>
    <submittedName>
        <fullName evidence="1">Flagellar FlbD family protein</fullName>
    </submittedName>
</protein>
<dbReference type="PANTHER" id="PTHR39185">
    <property type="entry name" value="SWARMING MOTILITY PROTEIN SWRD"/>
    <property type="match status" value="1"/>
</dbReference>
<dbReference type="PANTHER" id="PTHR39185:SF1">
    <property type="entry name" value="SWARMING MOTILITY PROTEIN SWRD"/>
    <property type="match status" value="1"/>
</dbReference>
<keyword evidence="2" id="KW-1185">Reference proteome</keyword>
<proteinExistence type="predicted"/>
<accession>A0ABW5PYF6</accession>
<dbReference type="RefSeq" id="WP_379561200.1">
    <property type="nucleotide sequence ID" value="NZ_JBHUMX010000013.1"/>
</dbReference>
<sequence>MIELRRLNNETFILNALMIEQIQSFPDTTITLINGKKVVVKDTEQEVAELIEKFYRKIGLQQSIYKAGEVKNE</sequence>
<dbReference type="Pfam" id="PF06289">
    <property type="entry name" value="FlbD"/>
    <property type="match status" value="1"/>
</dbReference>
<evidence type="ECO:0000313" key="1">
    <source>
        <dbReference type="EMBL" id="MFD2628392.1"/>
    </source>
</evidence>
<gene>
    <name evidence="1" type="ORF">ACFSUN_06290</name>
</gene>
<dbReference type="EMBL" id="JBHUMX010000013">
    <property type="protein sequence ID" value="MFD2628392.1"/>
    <property type="molecule type" value="Genomic_DNA"/>
</dbReference>
<reference evidence="2" key="1">
    <citation type="journal article" date="2019" name="Int. J. Syst. Evol. Microbiol.">
        <title>The Global Catalogue of Microorganisms (GCM) 10K type strain sequencing project: providing services to taxonomists for standard genome sequencing and annotation.</title>
        <authorList>
            <consortium name="The Broad Institute Genomics Platform"/>
            <consortium name="The Broad Institute Genome Sequencing Center for Infectious Disease"/>
            <person name="Wu L."/>
            <person name="Ma J."/>
        </authorList>
    </citation>
    <scope>NUCLEOTIDE SEQUENCE [LARGE SCALE GENOMIC DNA]</scope>
    <source>
        <strain evidence="2">TISTR 1858</strain>
    </source>
</reference>
<organism evidence="1 2">
    <name type="scientific">Oceanobacillus kapialis</name>
    <dbReference type="NCBI Taxonomy" id="481353"/>
    <lineage>
        <taxon>Bacteria</taxon>
        <taxon>Bacillati</taxon>
        <taxon>Bacillota</taxon>
        <taxon>Bacilli</taxon>
        <taxon>Bacillales</taxon>
        <taxon>Bacillaceae</taxon>
        <taxon>Oceanobacillus</taxon>
    </lineage>
</organism>
<evidence type="ECO:0000313" key="2">
    <source>
        <dbReference type="Proteomes" id="UP001597451"/>
    </source>
</evidence>
<keyword evidence="1" id="KW-0969">Cilium</keyword>
<name>A0ABW5PYF6_9BACI</name>
<keyword evidence="1" id="KW-0966">Cell projection</keyword>
<comment type="caution">
    <text evidence="1">The sequence shown here is derived from an EMBL/GenBank/DDBJ whole genome shotgun (WGS) entry which is preliminary data.</text>
</comment>
<dbReference type="InterPro" id="IPR009384">
    <property type="entry name" value="SwrD-like"/>
</dbReference>